<sequence length="772" mass="84330">MQRPDDEDELILWYDTPATDWESQALPIGNGDLGAMVFGRVDGETIQFNEKTLWTGGPGSADGYDSGNWREPRAGAIAGVQRQIDERVRVAPEEVAAALGQPKIGYGSYQSFGELTLTLPPATAEDYRRSLDIANAIATVEYTTLGVRHRREHFVSHPHRAIVVHLSADHPGQVNVVVAVALPANRTSEQTAVDGRITAKGALTDNGLRFEAQIQVGIEGGTRTDNADGSITVAGADSATIRITAGTDYAGRDPDYRGADPHEKVTANLDRAAKTPYAELRETHQRDHRALMHRVRLDIGQKMPPQPTDQLLAAYQGAGTPADKALEALFFQYGRYLLIASSRAGDLLPANLQGVWNKDAWAPWSADYHTNINIQMNYWPAGPANLSDTTAPLVAFVEALRPPGAKTAAEMFGNPGWVVHNETNPFGFTGVHDWATAFWFPEAAAWLAHHLYDHYRFTLDEAFLRVRAYPVMRDAARFWLAELVTDPRDGTLVVSPSYSPEHGDFTAGASMSQQIVWDLFTGVIEAAAILGDTEFGAEVEAARQRLDQGTRIGSWGQLQEWKGDWDDPTDEHRHASHLFALHPGRQISPATTPAYANAAKVSLRARGDGGTGWSKAWKVNFWARLLDGDHAHLMLSEQLKASTLANLWDTHPPFQIDGNFGATAGIVEMLLQSHGDEVHILPALPAAWPDGRVSGLRARGDLTVDIAWSAGTAREITVTAGKGGDITLRCERWASDFRLTEELSGRTAQVVRKGESVTFSASPSVRYRLSPA</sequence>
<feature type="domain" description="Glycosyl hydrolase family 95 catalytic" evidence="3">
    <location>
        <begin position="277"/>
        <end position="670"/>
    </location>
</feature>
<dbReference type="InterPro" id="IPR049053">
    <property type="entry name" value="AFCA-like_C"/>
</dbReference>
<name>A0ABQ3YW66_9ACTN</name>
<dbReference type="InterPro" id="IPR012341">
    <property type="entry name" value="6hp_glycosidase-like_sf"/>
</dbReference>
<dbReference type="PANTHER" id="PTHR31084:SF19">
    <property type="entry name" value="GLYCOSYL HYDROLASE FAMILY 95 N-TERMINAL DOMAIN-CONTAINING PROTEIN"/>
    <property type="match status" value="1"/>
</dbReference>
<dbReference type="Pfam" id="PF14498">
    <property type="entry name" value="Glyco_hyd_65N_2"/>
    <property type="match status" value="1"/>
</dbReference>
<evidence type="ECO:0000259" key="1">
    <source>
        <dbReference type="Pfam" id="PF14498"/>
    </source>
</evidence>
<accession>A0ABQ3YW66</accession>
<organism evidence="4 5">
    <name type="scientific">Paractinoplanes durhamensis</name>
    <dbReference type="NCBI Taxonomy" id="113563"/>
    <lineage>
        <taxon>Bacteria</taxon>
        <taxon>Bacillati</taxon>
        <taxon>Actinomycetota</taxon>
        <taxon>Actinomycetes</taxon>
        <taxon>Micromonosporales</taxon>
        <taxon>Micromonosporaceae</taxon>
        <taxon>Paractinoplanes</taxon>
    </lineage>
</organism>
<evidence type="ECO:0000259" key="2">
    <source>
        <dbReference type="Pfam" id="PF21307"/>
    </source>
</evidence>
<protein>
    <recommendedName>
        <fullName evidence="6">Alpha-L-fucosidase</fullName>
    </recommendedName>
</protein>
<gene>
    <name evidence="4" type="ORF">Adu01nite_31770</name>
</gene>
<dbReference type="PANTHER" id="PTHR31084">
    <property type="entry name" value="ALPHA-L-FUCOSIDASE 2"/>
    <property type="match status" value="1"/>
</dbReference>
<reference evidence="4 5" key="1">
    <citation type="submission" date="2021-01" db="EMBL/GenBank/DDBJ databases">
        <title>Whole genome shotgun sequence of Actinoplanes durhamensis NBRC 14914.</title>
        <authorList>
            <person name="Komaki H."/>
            <person name="Tamura T."/>
        </authorList>
    </citation>
    <scope>NUCLEOTIDE SEQUENCE [LARGE SCALE GENOMIC DNA]</scope>
    <source>
        <strain evidence="4 5">NBRC 14914</strain>
    </source>
</reference>
<keyword evidence="5" id="KW-1185">Reference proteome</keyword>
<evidence type="ECO:0000313" key="5">
    <source>
        <dbReference type="Proteomes" id="UP000637628"/>
    </source>
</evidence>
<dbReference type="EMBL" id="BOML01000027">
    <property type="protein sequence ID" value="GIE01827.1"/>
    <property type="molecule type" value="Genomic_DNA"/>
</dbReference>
<dbReference type="RefSeq" id="WP_203727602.1">
    <property type="nucleotide sequence ID" value="NZ_BAAATX010000005.1"/>
</dbReference>
<dbReference type="InterPro" id="IPR016518">
    <property type="entry name" value="Alpha-L-fucosidase"/>
</dbReference>
<evidence type="ECO:0000259" key="3">
    <source>
        <dbReference type="Pfam" id="PF22124"/>
    </source>
</evidence>
<dbReference type="SUPFAM" id="SSF48208">
    <property type="entry name" value="Six-hairpin glycosidases"/>
    <property type="match status" value="1"/>
</dbReference>
<dbReference type="Pfam" id="PF22124">
    <property type="entry name" value="Glyco_hydro_95_cat"/>
    <property type="match status" value="1"/>
</dbReference>
<evidence type="ECO:0000313" key="4">
    <source>
        <dbReference type="EMBL" id="GIE01827.1"/>
    </source>
</evidence>
<proteinExistence type="predicted"/>
<feature type="domain" description="Alpha fucosidase A-like C-terminal" evidence="2">
    <location>
        <begin position="672"/>
        <end position="768"/>
    </location>
</feature>
<dbReference type="Pfam" id="PF21307">
    <property type="entry name" value="Glyco_hydro_95_C"/>
    <property type="match status" value="1"/>
</dbReference>
<dbReference type="InterPro" id="IPR008928">
    <property type="entry name" value="6-hairpin_glycosidase_sf"/>
</dbReference>
<evidence type="ECO:0008006" key="6">
    <source>
        <dbReference type="Google" id="ProtNLM"/>
    </source>
</evidence>
<dbReference type="InterPro" id="IPR027414">
    <property type="entry name" value="GH95_N_dom"/>
</dbReference>
<dbReference type="Proteomes" id="UP000637628">
    <property type="component" value="Unassembled WGS sequence"/>
</dbReference>
<dbReference type="Gene3D" id="1.50.10.10">
    <property type="match status" value="1"/>
</dbReference>
<dbReference type="InterPro" id="IPR054363">
    <property type="entry name" value="GH95_cat"/>
</dbReference>
<feature type="domain" description="Glycosyl hydrolase family 95 N-terminal" evidence="1">
    <location>
        <begin position="12"/>
        <end position="251"/>
    </location>
</feature>
<dbReference type="PIRSF" id="PIRSF007663">
    <property type="entry name" value="UCP007663"/>
    <property type="match status" value="1"/>
</dbReference>
<comment type="caution">
    <text evidence="4">The sequence shown here is derived from an EMBL/GenBank/DDBJ whole genome shotgun (WGS) entry which is preliminary data.</text>
</comment>